<evidence type="ECO:0000256" key="1">
    <source>
        <dbReference type="ARBA" id="ARBA00001947"/>
    </source>
</evidence>
<feature type="domain" description="Alcohol dehydrogenase-like C-terminal" evidence="6">
    <location>
        <begin position="260"/>
        <end position="328"/>
    </location>
</feature>
<dbReference type="Gene3D" id="3.40.50.720">
    <property type="entry name" value="NAD(P)-binding Rossmann-like Domain"/>
    <property type="match status" value="2"/>
</dbReference>
<evidence type="ECO:0000259" key="7">
    <source>
        <dbReference type="Pfam" id="PF08240"/>
    </source>
</evidence>
<dbReference type="GeneID" id="54463993"/>
<accession>A0A6A6Y5Q8</accession>
<dbReference type="Gene3D" id="3.90.180.10">
    <property type="entry name" value="Medium-chain alcohol dehydrogenases, catalytic domain"/>
    <property type="match status" value="2"/>
</dbReference>
<evidence type="ECO:0000313" key="9">
    <source>
        <dbReference type="Proteomes" id="UP000504636"/>
    </source>
</evidence>
<dbReference type="InterPro" id="IPR013149">
    <property type="entry name" value="ADH-like_C"/>
</dbReference>
<keyword evidence="3" id="KW-0479">Metal-binding</keyword>
<dbReference type="InterPro" id="IPR036291">
    <property type="entry name" value="NAD(P)-bd_dom_sf"/>
</dbReference>
<sequence>MTDIQIPKTHKAAVYDAPGTISTKIEMVETPTPGPGEVLVNLTHSGVCHSDIGVIMSNWVSLPFPTQQGQIGATRAAATSPVKAGDRVGIKWISATCTSCPAWLTGHDGVCFHQKISGYYAPGTFQHLGSAEASPMLCAGITTYAALRRSGALSGEWVVVLGAGGGLGNIAVQLSSRGMNHRVIGIDHASKEDLVIESGAEHFVPLLQDAKDAPSVTDSYVTCFRTPTFTVKRWGFLRLGWSRVAGPSISTPTIASPRREMSAANAAYASSVSLLRFGGRVVCVGIPEGEALPITSVAPQVLIAKALSIVGVAVGNRKEAGEVLEFAARGIVKTHYRVEKMEALTSVFEEMNAGTLRGRVV</sequence>
<evidence type="ECO:0000313" key="10">
    <source>
        <dbReference type="RefSeq" id="XP_033570923.1"/>
    </source>
</evidence>
<name>A0A6A6Y5Q8_9PEZI</name>
<dbReference type="GO" id="GO:0005737">
    <property type="term" value="C:cytoplasm"/>
    <property type="evidence" value="ECO:0007669"/>
    <property type="project" value="TreeGrafter"/>
</dbReference>
<evidence type="ECO:0000256" key="4">
    <source>
        <dbReference type="ARBA" id="ARBA00022833"/>
    </source>
</evidence>
<keyword evidence="5" id="KW-0560">Oxidoreductase</keyword>
<organism evidence="8">
    <name type="scientific">Mytilinidion resinicola</name>
    <dbReference type="NCBI Taxonomy" id="574789"/>
    <lineage>
        <taxon>Eukaryota</taxon>
        <taxon>Fungi</taxon>
        <taxon>Dikarya</taxon>
        <taxon>Ascomycota</taxon>
        <taxon>Pezizomycotina</taxon>
        <taxon>Dothideomycetes</taxon>
        <taxon>Pleosporomycetidae</taxon>
        <taxon>Mytilinidiales</taxon>
        <taxon>Mytilinidiaceae</taxon>
        <taxon>Mytilinidion</taxon>
    </lineage>
</organism>
<dbReference type="SUPFAM" id="SSF51735">
    <property type="entry name" value="NAD(P)-binding Rossmann-fold domains"/>
    <property type="match status" value="1"/>
</dbReference>
<dbReference type="PANTHER" id="PTHR42940:SF5">
    <property type="entry name" value="ALCOHOL DEHYDROGENASE 2"/>
    <property type="match status" value="1"/>
</dbReference>
<gene>
    <name evidence="8 10" type="ORF">BDZ99DRAFT_491329</name>
</gene>
<feature type="domain" description="Alcohol dehydrogenase-like N-terminal" evidence="7">
    <location>
        <begin position="34"/>
        <end position="128"/>
    </location>
</feature>
<dbReference type="AlphaFoldDB" id="A0A6A6Y5Q8"/>
<keyword evidence="4" id="KW-0862">Zinc</keyword>
<dbReference type="SUPFAM" id="SSF50129">
    <property type="entry name" value="GroES-like"/>
    <property type="match status" value="1"/>
</dbReference>
<reference evidence="10" key="3">
    <citation type="submission" date="2025-04" db="UniProtKB">
        <authorList>
            <consortium name="RefSeq"/>
        </authorList>
    </citation>
    <scope>IDENTIFICATION</scope>
    <source>
        <strain evidence="10">CBS 304.34</strain>
    </source>
</reference>
<dbReference type="InterPro" id="IPR011032">
    <property type="entry name" value="GroES-like_sf"/>
</dbReference>
<dbReference type="Proteomes" id="UP000504636">
    <property type="component" value="Unplaced"/>
</dbReference>
<evidence type="ECO:0000259" key="6">
    <source>
        <dbReference type="Pfam" id="PF00107"/>
    </source>
</evidence>
<evidence type="ECO:0000256" key="2">
    <source>
        <dbReference type="ARBA" id="ARBA00008072"/>
    </source>
</evidence>
<proteinExistence type="inferred from homology"/>
<dbReference type="PANTHER" id="PTHR42940">
    <property type="entry name" value="ALCOHOL DEHYDROGENASE 1-RELATED"/>
    <property type="match status" value="1"/>
</dbReference>
<dbReference type="OrthoDB" id="1879366at2759"/>
<dbReference type="Pfam" id="PF00107">
    <property type="entry name" value="ADH_zinc_N"/>
    <property type="match status" value="1"/>
</dbReference>
<reference evidence="10" key="2">
    <citation type="submission" date="2020-04" db="EMBL/GenBank/DDBJ databases">
        <authorList>
            <consortium name="NCBI Genome Project"/>
        </authorList>
    </citation>
    <scope>NUCLEOTIDE SEQUENCE</scope>
    <source>
        <strain evidence="10">CBS 304.34</strain>
    </source>
</reference>
<evidence type="ECO:0000256" key="5">
    <source>
        <dbReference type="ARBA" id="ARBA00023002"/>
    </source>
</evidence>
<evidence type="ECO:0000256" key="3">
    <source>
        <dbReference type="ARBA" id="ARBA00022723"/>
    </source>
</evidence>
<protein>
    <submittedName>
        <fullName evidence="8 10">GroES-like protein</fullName>
    </submittedName>
</protein>
<dbReference type="EMBL" id="MU003715">
    <property type="protein sequence ID" value="KAF2803959.1"/>
    <property type="molecule type" value="Genomic_DNA"/>
</dbReference>
<comment type="cofactor">
    <cofactor evidence="1">
        <name>Zn(2+)</name>
        <dbReference type="ChEBI" id="CHEBI:29105"/>
    </cofactor>
</comment>
<keyword evidence="9" id="KW-1185">Reference proteome</keyword>
<reference evidence="8 10" key="1">
    <citation type="journal article" date="2020" name="Stud. Mycol.">
        <title>101 Dothideomycetes genomes: a test case for predicting lifestyles and emergence of pathogens.</title>
        <authorList>
            <person name="Haridas S."/>
            <person name="Albert R."/>
            <person name="Binder M."/>
            <person name="Bloem J."/>
            <person name="Labutti K."/>
            <person name="Salamov A."/>
            <person name="Andreopoulos B."/>
            <person name="Baker S."/>
            <person name="Barry K."/>
            <person name="Bills G."/>
            <person name="Bluhm B."/>
            <person name="Cannon C."/>
            <person name="Castanera R."/>
            <person name="Culley D."/>
            <person name="Daum C."/>
            <person name="Ezra D."/>
            <person name="Gonzalez J."/>
            <person name="Henrissat B."/>
            <person name="Kuo A."/>
            <person name="Liang C."/>
            <person name="Lipzen A."/>
            <person name="Lutzoni F."/>
            <person name="Magnuson J."/>
            <person name="Mondo S."/>
            <person name="Nolan M."/>
            <person name="Ohm R."/>
            <person name="Pangilinan J."/>
            <person name="Park H.-J."/>
            <person name="Ramirez L."/>
            <person name="Alfaro M."/>
            <person name="Sun H."/>
            <person name="Tritt A."/>
            <person name="Yoshinaga Y."/>
            <person name="Zwiers L.-H."/>
            <person name="Turgeon B."/>
            <person name="Goodwin S."/>
            <person name="Spatafora J."/>
            <person name="Crous P."/>
            <person name="Grigoriev I."/>
        </authorList>
    </citation>
    <scope>NUCLEOTIDE SEQUENCE</scope>
    <source>
        <strain evidence="8 10">CBS 304.34</strain>
    </source>
</reference>
<dbReference type="GO" id="GO:0046872">
    <property type="term" value="F:metal ion binding"/>
    <property type="evidence" value="ECO:0007669"/>
    <property type="project" value="UniProtKB-KW"/>
</dbReference>
<comment type="similarity">
    <text evidence="2">Belongs to the zinc-containing alcohol dehydrogenase family.</text>
</comment>
<dbReference type="InterPro" id="IPR013154">
    <property type="entry name" value="ADH-like_N"/>
</dbReference>
<dbReference type="Pfam" id="PF08240">
    <property type="entry name" value="ADH_N"/>
    <property type="match status" value="1"/>
</dbReference>
<dbReference type="RefSeq" id="XP_033570923.1">
    <property type="nucleotide sequence ID" value="XM_033723100.1"/>
</dbReference>
<evidence type="ECO:0000313" key="8">
    <source>
        <dbReference type="EMBL" id="KAF2803959.1"/>
    </source>
</evidence>
<dbReference type="GO" id="GO:0004022">
    <property type="term" value="F:alcohol dehydrogenase (NAD+) activity"/>
    <property type="evidence" value="ECO:0007669"/>
    <property type="project" value="TreeGrafter"/>
</dbReference>